<dbReference type="Proteomes" id="UP001595583">
    <property type="component" value="Unassembled WGS sequence"/>
</dbReference>
<gene>
    <name evidence="1" type="ORF">ACFOHJ_11595</name>
</gene>
<name>A0ABV7KED7_9HYPH</name>
<reference evidence="2" key="1">
    <citation type="journal article" date="2019" name="Int. J. Syst. Evol. Microbiol.">
        <title>The Global Catalogue of Microorganisms (GCM) 10K type strain sequencing project: providing services to taxonomists for standard genome sequencing and annotation.</title>
        <authorList>
            <consortium name="The Broad Institute Genomics Platform"/>
            <consortium name="The Broad Institute Genome Sequencing Center for Infectious Disease"/>
            <person name="Wu L."/>
            <person name="Ma J."/>
        </authorList>
    </citation>
    <scope>NUCLEOTIDE SEQUENCE [LARGE SCALE GENOMIC DNA]</scope>
    <source>
        <strain evidence="2">KCTC 52165</strain>
    </source>
</reference>
<dbReference type="RefSeq" id="WP_378220661.1">
    <property type="nucleotide sequence ID" value="NZ_JBHRTK010000012.1"/>
</dbReference>
<protein>
    <submittedName>
        <fullName evidence="1">Uncharacterized protein</fullName>
    </submittedName>
</protein>
<keyword evidence="2" id="KW-1185">Reference proteome</keyword>
<evidence type="ECO:0000313" key="2">
    <source>
        <dbReference type="Proteomes" id="UP001595583"/>
    </source>
</evidence>
<organism evidence="1 2">
    <name type="scientific">Aquamicrobium soli</name>
    <dbReference type="NCBI Taxonomy" id="1811518"/>
    <lineage>
        <taxon>Bacteria</taxon>
        <taxon>Pseudomonadati</taxon>
        <taxon>Pseudomonadota</taxon>
        <taxon>Alphaproteobacteria</taxon>
        <taxon>Hyphomicrobiales</taxon>
        <taxon>Phyllobacteriaceae</taxon>
        <taxon>Aquamicrobium</taxon>
    </lineage>
</organism>
<sequence>MQQPSLHHTSREPEVCHVCGRRAGGIATGPKGDRWLCVECYPLLEYVRDVRRWDGYELAAIADVDTATGEFAAVHGTDIAAMDTETRQALWRCAIRAHQDGIRRALKEAPF</sequence>
<comment type="caution">
    <text evidence="1">The sequence shown here is derived from an EMBL/GenBank/DDBJ whole genome shotgun (WGS) entry which is preliminary data.</text>
</comment>
<accession>A0ABV7KED7</accession>
<proteinExistence type="predicted"/>
<dbReference type="EMBL" id="JBHRTK010000012">
    <property type="protein sequence ID" value="MFC3206858.1"/>
    <property type="molecule type" value="Genomic_DNA"/>
</dbReference>
<evidence type="ECO:0000313" key="1">
    <source>
        <dbReference type="EMBL" id="MFC3206858.1"/>
    </source>
</evidence>